<gene>
    <name evidence="7" type="ORF">GCM10010302_06110</name>
</gene>
<dbReference type="RefSeq" id="WP_344151874.1">
    <property type="nucleotide sequence ID" value="NZ_BAAABV010000005.1"/>
</dbReference>
<keyword evidence="3" id="KW-0285">Flavoprotein</keyword>
<comment type="similarity">
    <text evidence="2">Belongs to the GMC oxidoreductase family.</text>
</comment>
<dbReference type="InterPro" id="IPR046003">
    <property type="entry name" value="DUF5959"/>
</dbReference>
<dbReference type="Gene3D" id="3.50.50.60">
    <property type="entry name" value="FAD/NAD(P)-binding domain"/>
    <property type="match status" value="2"/>
</dbReference>
<proteinExistence type="inferred from homology"/>
<evidence type="ECO:0000313" key="7">
    <source>
        <dbReference type="EMBL" id="GAA0271314.1"/>
    </source>
</evidence>
<keyword evidence="4" id="KW-0274">FAD</keyword>
<dbReference type="Proteomes" id="UP001501867">
    <property type="component" value="Unassembled WGS sequence"/>
</dbReference>
<evidence type="ECO:0000313" key="8">
    <source>
        <dbReference type="Proteomes" id="UP001501867"/>
    </source>
</evidence>
<keyword evidence="8" id="KW-1185">Reference proteome</keyword>
<dbReference type="SUPFAM" id="SSF51905">
    <property type="entry name" value="FAD/NAD(P)-binding domain"/>
    <property type="match status" value="1"/>
</dbReference>
<evidence type="ECO:0000256" key="4">
    <source>
        <dbReference type="ARBA" id="ARBA00022827"/>
    </source>
</evidence>
<accession>A0ABP3EQU8</accession>
<comment type="caution">
    <text evidence="7">The sequence shown here is derived from an EMBL/GenBank/DDBJ whole genome shotgun (WGS) entry which is preliminary data.</text>
</comment>
<evidence type="ECO:0000256" key="2">
    <source>
        <dbReference type="ARBA" id="ARBA00010790"/>
    </source>
</evidence>
<feature type="region of interest" description="Disordered" evidence="5">
    <location>
        <begin position="163"/>
        <end position="194"/>
    </location>
</feature>
<sequence length="535" mass="55518">MRGLDVVRFADRGRSVSVELEDVAGGGRHEGRHEAEIVIETGFVGARLPVHFTDSDLADLTAFIAARAAAEEDGAPPDGSGTDWPGAGRTAYLRLRAADPFVVEVRDPVQSGVTVTVPLNLPDGWATRRLPPGPTAHRPHRRPLTRAGCGASPEYQVVLPGPRAARPAAAPRRQGARNTGMPERRLPSRAPRAPRAPRAYGRLVAADYDVVIVGGGAAGCVLAARLSEDPSTRVLLLEAGPDYAELPAALRDGSGPHTASHDWGLSSEPGPAGRALALPRGKVIGGSSTTNAAFALRGSPYDFDGWAAHGNPGWGWGDVLPWFVAVETDLDFGHESYHGGHGPVPVRRYTGGDRSDIASAGQAAIMSAGVPEIADHNAPGAVGVGPLPVNEVGGERLGAASTYLAAARARHDLTVRGGAHVASVLLDRGRATGVRLADGENVHSDRVIVSAGTYFSPAILLRSGLRPAHELRALGIGPVLDLPGVGRNLADHPAVSIDVAHTGTARPRHAFQLVACTATCTAHGPANTAGRRTSS</sequence>
<name>A0ABP3EQU8_9ACTN</name>
<feature type="domain" description="Glucose-methanol-choline oxidoreductase N-terminal" evidence="6">
    <location>
        <begin position="208"/>
        <end position="494"/>
    </location>
</feature>
<comment type="cofactor">
    <cofactor evidence="1">
        <name>FAD</name>
        <dbReference type="ChEBI" id="CHEBI:57692"/>
    </cofactor>
</comment>
<dbReference type="PANTHER" id="PTHR11552:SF147">
    <property type="entry name" value="CHOLINE DEHYDROGENASE, MITOCHONDRIAL"/>
    <property type="match status" value="1"/>
</dbReference>
<feature type="region of interest" description="Disordered" evidence="5">
    <location>
        <begin position="126"/>
        <end position="148"/>
    </location>
</feature>
<reference evidence="8" key="1">
    <citation type="journal article" date="2019" name="Int. J. Syst. Evol. Microbiol.">
        <title>The Global Catalogue of Microorganisms (GCM) 10K type strain sequencing project: providing services to taxonomists for standard genome sequencing and annotation.</title>
        <authorList>
            <consortium name="The Broad Institute Genomics Platform"/>
            <consortium name="The Broad Institute Genome Sequencing Center for Infectious Disease"/>
            <person name="Wu L."/>
            <person name="Ma J."/>
        </authorList>
    </citation>
    <scope>NUCLEOTIDE SEQUENCE [LARGE SCALE GENOMIC DNA]</scope>
    <source>
        <strain evidence="8">JCM 4505</strain>
    </source>
</reference>
<dbReference type="InterPro" id="IPR036188">
    <property type="entry name" value="FAD/NAD-bd_sf"/>
</dbReference>
<dbReference type="Pfam" id="PF00732">
    <property type="entry name" value="GMC_oxred_N"/>
    <property type="match status" value="1"/>
</dbReference>
<protein>
    <recommendedName>
        <fullName evidence="6">Glucose-methanol-choline oxidoreductase N-terminal domain-containing protein</fullName>
    </recommendedName>
</protein>
<dbReference type="EMBL" id="BAAABV010000005">
    <property type="protein sequence ID" value="GAA0271314.1"/>
    <property type="molecule type" value="Genomic_DNA"/>
</dbReference>
<dbReference type="InterPro" id="IPR012132">
    <property type="entry name" value="GMC_OxRdtase"/>
</dbReference>
<dbReference type="PANTHER" id="PTHR11552">
    <property type="entry name" value="GLUCOSE-METHANOL-CHOLINE GMC OXIDOREDUCTASE"/>
    <property type="match status" value="1"/>
</dbReference>
<evidence type="ECO:0000256" key="1">
    <source>
        <dbReference type="ARBA" id="ARBA00001974"/>
    </source>
</evidence>
<organism evidence="7 8">
    <name type="scientific">Streptomyces polychromogenes</name>
    <dbReference type="NCBI Taxonomy" id="67342"/>
    <lineage>
        <taxon>Bacteria</taxon>
        <taxon>Bacillati</taxon>
        <taxon>Actinomycetota</taxon>
        <taxon>Actinomycetes</taxon>
        <taxon>Kitasatosporales</taxon>
        <taxon>Streptomycetaceae</taxon>
        <taxon>Streptomyces</taxon>
    </lineage>
</organism>
<feature type="compositionally biased region" description="Low complexity" evidence="5">
    <location>
        <begin position="163"/>
        <end position="177"/>
    </location>
</feature>
<dbReference type="Pfam" id="PF19384">
    <property type="entry name" value="DUF5959"/>
    <property type="match status" value="1"/>
</dbReference>
<dbReference type="InterPro" id="IPR000172">
    <property type="entry name" value="GMC_OxRdtase_N"/>
</dbReference>
<evidence type="ECO:0000259" key="6">
    <source>
        <dbReference type="Pfam" id="PF00732"/>
    </source>
</evidence>
<evidence type="ECO:0000256" key="5">
    <source>
        <dbReference type="SAM" id="MobiDB-lite"/>
    </source>
</evidence>
<evidence type="ECO:0000256" key="3">
    <source>
        <dbReference type="ARBA" id="ARBA00022630"/>
    </source>
</evidence>